<feature type="compositionally biased region" description="Basic and acidic residues" evidence="1">
    <location>
        <begin position="480"/>
        <end position="489"/>
    </location>
</feature>
<dbReference type="InterPro" id="IPR042336">
    <property type="entry name" value="GOLIM4"/>
</dbReference>
<feature type="signal peptide" evidence="2">
    <location>
        <begin position="1"/>
        <end position="17"/>
    </location>
</feature>
<dbReference type="PANTHER" id="PTHR22909">
    <property type="entry name" value="GOLGI INTEGRAL MEMBRANE PROTEIN 4"/>
    <property type="match status" value="1"/>
</dbReference>
<dbReference type="Proteomes" id="UP000824540">
    <property type="component" value="Unassembled WGS sequence"/>
</dbReference>
<gene>
    <name evidence="3" type="ORF">JZ751_025395</name>
</gene>
<sequence length="522" mass="60000">MYLSALLFWPCTGPLHAATHGLDFASLTWELAAGRRPLPERVQVEEYKQLKETLNKMPSLRKAGQDHVPAPPQAAVQRADHAQTQPRVRFANPIISYQLNMGWTPSCGVRELSMPIVVEGQVLHVKLEQEQKPQPVIPQHAVQPQAPAGRGAEPQEDREEGGAQEEERRRELAEEEMEQAGQPQRLEDSEQPQDEDVEEAEHDQPDENALDHDHRQVVKPQPVQEAQLPMQQEPAAQVKSAYEQQLEQQRLAEQMAEERRQLQLRQEALRKQRLQQHRERELQIRAQREREMEQHREADRKEQLLRQEQLRQKIQYENIDADIVQGEDDPQIEENEVRKPQDHLKEMEVNQEEVENGRQHKGNVAEADMNPEDDPNNQGEDEFEEAQDQRQEVQPPAGFRAVENPNRPAAAERDERAVAGNPDQQEDALDEQYQEEGEEEAQDELMPGQNGGVDVVEEDPYNDENGERGDVKRQGGPGKQDTDARKEGAANEDENYEEEEDEDEMVEEEGVNDKQANRRAEM</sequence>
<dbReference type="GO" id="GO:0000139">
    <property type="term" value="C:Golgi membrane"/>
    <property type="evidence" value="ECO:0007669"/>
    <property type="project" value="InterPro"/>
</dbReference>
<keyword evidence="2" id="KW-0732">Signal</keyword>
<feature type="compositionally biased region" description="Basic and acidic residues" evidence="1">
    <location>
        <begin position="276"/>
        <end position="304"/>
    </location>
</feature>
<feature type="compositionally biased region" description="Acidic residues" evidence="1">
    <location>
        <begin position="455"/>
        <end position="464"/>
    </location>
</feature>
<evidence type="ECO:0000256" key="2">
    <source>
        <dbReference type="SAM" id="SignalP"/>
    </source>
</evidence>
<protein>
    <recommendedName>
        <fullName evidence="5">Golgi integral membrane protein 4</fullName>
    </recommendedName>
</protein>
<feature type="compositionally biased region" description="Acidic residues" evidence="1">
    <location>
        <begin position="154"/>
        <end position="164"/>
    </location>
</feature>
<name>A0A8T2NG64_9TELE</name>
<dbReference type="EMBL" id="JAFBMS010000062">
    <property type="protein sequence ID" value="KAG9338726.1"/>
    <property type="molecule type" value="Genomic_DNA"/>
</dbReference>
<evidence type="ECO:0000313" key="3">
    <source>
        <dbReference type="EMBL" id="KAG9338726.1"/>
    </source>
</evidence>
<evidence type="ECO:0000256" key="1">
    <source>
        <dbReference type="SAM" id="MobiDB-lite"/>
    </source>
</evidence>
<dbReference type="OrthoDB" id="8964416at2759"/>
<feature type="compositionally biased region" description="Acidic residues" evidence="1">
    <location>
        <begin position="369"/>
        <end position="386"/>
    </location>
</feature>
<comment type="caution">
    <text evidence="3">The sequence shown here is derived from an EMBL/GenBank/DDBJ whole genome shotgun (WGS) entry which is preliminary data.</text>
</comment>
<feature type="compositionally biased region" description="Acidic residues" evidence="1">
    <location>
        <begin position="424"/>
        <end position="443"/>
    </location>
</feature>
<keyword evidence="4" id="KW-1185">Reference proteome</keyword>
<feature type="region of interest" description="Disordered" evidence="1">
    <location>
        <begin position="272"/>
        <end position="304"/>
    </location>
</feature>
<evidence type="ECO:0008006" key="5">
    <source>
        <dbReference type="Google" id="ProtNLM"/>
    </source>
</evidence>
<feature type="compositionally biased region" description="Low complexity" evidence="1">
    <location>
        <begin position="243"/>
        <end position="254"/>
    </location>
</feature>
<feature type="compositionally biased region" description="Acidic residues" evidence="1">
    <location>
        <begin position="325"/>
        <end position="334"/>
    </location>
</feature>
<organism evidence="3 4">
    <name type="scientific">Albula glossodonta</name>
    <name type="common">roundjaw bonefish</name>
    <dbReference type="NCBI Taxonomy" id="121402"/>
    <lineage>
        <taxon>Eukaryota</taxon>
        <taxon>Metazoa</taxon>
        <taxon>Chordata</taxon>
        <taxon>Craniata</taxon>
        <taxon>Vertebrata</taxon>
        <taxon>Euteleostomi</taxon>
        <taxon>Actinopterygii</taxon>
        <taxon>Neopterygii</taxon>
        <taxon>Teleostei</taxon>
        <taxon>Albuliformes</taxon>
        <taxon>Albulidae</taxon>
        <taxon>Albula</taxon>
    </lineage>
</organism>
<feature type="region of interest" description="Disordered" evidence="1">
    <location>
        <begin position="131"/>
        <end position="258"/>
    </location>
</feature>
<dbReference type="AlphaFoldDB" id="A0A8T2NG64"/>
<feature type="compositionally biased region" description="Basic and acidic residues" evidence="1">
    <location>
        <begin position="335"/>
        <end position="348"/>
    </location>
</feature>
<reference evidence="3" key="1">
    <citation type="thesis" date="2021" institute="BYU ScholarsArchive" country="Provo, UT, USA">
        <title>Applications of and Algorithms for Genome Assembly and Genomic Analyses with an Emphasis on Marine Teleosts.</title>
        <authorList>
            <person name="Pickett B.D."/>
        </authorList>
    </citation>
    <scope>NUCLEOTIDE SEQUENCE</scope>
    <source>
        <strain evidence="3">HI-2016</strain>
    </source>
</reference>
<feature type="region of interest" description="Disordered" evidence="1">
    <location>
        <begin position="316"/>
        <end position="522"/>
    </location>
</feature>
<accession>A0A8T2NG64</accession>
<feature type="compositionally biased region" description="Basic and acidic residues" evidence="1">
    <location>
        <begin position="511"/>
        <end position="522"/>
    </location>
</feature>
<feature type="compositionally biased region" description="Acidic residues" evidence="1">
    <location>
        <begin position="189"/>
        <end position="201"/>
    </location>
</feature>
<dbReference type="PANTHER" id="PTHR22909:SF24">
    <property type="entry name" value="GOLGI INTEGRAL MEMBRANE PROTEIN 4-RELATED"/>
    <property type="match status" value="1"/>
</dbReference>
<evidence type="ECO:0000313" key="4">
    <source>
        <dbReference type="Proteomes" id="UP000824540"/>
    </source>
</evidence>
<proteinExistence type="predicted"/>
<feature type="compositionally biased region" description="Acidic residues" evidence="1">
    <location>
        <begin position="490"/>
        <end position="510"/>
    </location>
</feature>
<feature type="chain" id="PRO_5035736326" description="Golgi integral membrane protein 4" evidence="2">
    <location>
        <begin position="18"/>
        <end position="522"/>
    </location>
</feature>
<feature type="compositionally biased region" description="Basic and acidic residues" evidence="1">
    <location>
        <begin position="202"/>
        <end position="216"/>
    </location>
</feature>